<name>A0ABT1XPD0_9SPHN</name>
<sequence>MDPGTRPLPPVIHTALADGQPVCLRRIRPDWVNERLLDVDSDTHLAWGAIAGSHTAGERPPCGQTRCDGEAIGAVHAFRREDDPDCAEFSVAVLDEWHNRGVGRLLTATLLLEAQAEGITEFHVDTLGENRGAIAFAQSLGATPSGGDGLTRSFTLEVEEALRRLREVGEPEGLRAVFGG</sequence>
<dbReference type="InterPro" id="IPR000182">
    <property type="entry name" value="GNAT_dom"/>
</dbReference>
<evidence type="ECO:0000259" key="1">
    <source>
        <dbReference type="PROSITE" id="PS51186"/>
    </source>
</evidence>
<dbReference type="EMBL" id="JANKHH010000003">
    <property type="protein sequence ID" value="MCR2833530.1"/>
    <property type="molecule type" value="Genomic_DNA"/>
</dbReference>
<keyword evidence="3" id="KW-1185">Reference proteome</keyword>
<dbReference type="PROSITE" id="PS51186">
    <property type="entry name" value="GNAT"/>
    <property type="match status" value="1"/>
</dbReference>
<evidence type="ECO:0000313" key="3">
    <source>
        <dbReference type="Proteomes" id="UP001206067"/>
    </source>
</evidence>
<dbReference type="CDD" id="cd04301">
    <property type="entry name" value="NAT_SF"/>
    <property type="match status" value="1"/>
</dbReference>
<feature type="domain" description="N-acetyltransferase" evidence="1">
    <location>
        <begin position="22"/>
        <end position="165"/>
    </location>
</feature>
<dbReference type="RefSeq" id="WP_257595295.1">
    <property type="nucleotide sequence ID" value="NZ_JANKHH010000003.1"/>
</dbReference>
<dbReference type="SUPFAM" id="SSF55729">
    <property type="entry name" value="Acyl-CoA N-acyltransferases (Nat)"/>
    <property type="match status" value="1"/>
</dbReference>
<dbReference type="Pfam" id="PF00583">
    <property type="entry name" value="Acetyltransf_1"/>
    <property type="match status" value="1"/>
</dbReference>
<dbReference type="InterPro" id="IPR016181">
    <property type="entry name" value="Acyl_CoA_acyltransferase"/>
</dbReference>
<gene>
    <name evidence="2" type="ORF">NSO95_06205</name>
</gene>
<organism evidence="2 3">
    <name type="scientific">Parerythrobacter lacustris</name>
    <dbReference type="NCBI Taxonomy" id="2969984"/>
    <lineage>
        <taxon>Bacteria</taxon>
        <taxon>Pseudomonadati</taxon>
        <taxon>Pseudomonadota</taxon>
        <taxon>Alphaproteobacteria</taxon>
        <taxon>Sphingomonadales</taxon>
        <taxon>Erythrobacteraceae</taxon>
        <taxon>Parerythrobacter</taxon>
    </lineage>
</organism>
<dbReference type="Gene3D" id="3.40.630.30">
    <property type="match status" value="1"/>
</dbReference>
<evidence type="ECO:0000313" key="2">
    <source>
        <dbReference type="EMBL" id="MCR2833530.1"/>
    </source>
</evidence>
<dbReference type="Proteomes" id="UP001206067">
    <property type="component" value="Unassembled WGS sequence"/>
</dbReference>
<accession>A0ABT1XPD0</accession>
<reference evidence="2 3" key="1">
    <citation type="submission" date="2022-08" db="EMBL/GenBank/DDBJ databases">
        <title>Polyphasic taxonomy analysis of Qipengyuania sp.RS5-5.</title>
        <authorList>
            <person name="Xamxidin M."/>
            <person name="Wu M."/>
        </authorList>
    </citation>
    <scope>NUCLEOTIDE SEQUENCE [LARGE SCALE GENOMIC DNA]</scope>
    <source>
        <strain evidence="2 3">RS5-5</strain>
    </source>
</reference>
<comment type="caution">
    <text evidence="2">The sequence shown here is derived from an EMBL/GenBank/DDBJ whole genome shotgun (WGS) entry which is preliminary data.</text>
</comment>
<proteinExistence type="predicted"/>
<protein>
    <submittedName>
        <fullName evidence="2">GNAT family N-acetyltransferase</fullName>
    </submittedName>
</protein>